<dbReference type="EMBL" id="JQCF01000001">
    <property type="protein sequence ID" value="KRO00730.1"/>
    <property type="molecule type" value="Genomic_DNA"/>
</dbReference>
<accession>A0A0R2LQS4</accession>
<keyword evidence="1" id="KW-1133">Transmembrane helix</keyword>
<dbReference type="RefSeq" id="WP_057879474.1">
    <property type="nucleotide sequence ID" value="NZ_JQCF01000001.1"/>
</dbReference>
<feature type="transmembrane region" description="Helical" evidence="1">
    <location>
        <begin position="93"/>
        <end position="112"/>
    </location>
</feature>
<reference evidence="2 3" key="1">
    <citation type="journal article" date="2015" name="Genome Announc.">
        <title>Expanding the biotechnology potential of lactobacilli through comparative genomics of 213 strains and associated genera.</title>
        <authorList>
            <person name="Sun Z."/>
            <person name="Harris H.M."/>
            <person name="McCann A."/>
            <person name="Guo C."/>
            <person name="Argimon S."/>
            <person name="Zhang W."/>
            <person name="Yang X."/>
            <person name="Jeffery I.B."/>
            <person name="Cooney J.C."/>
            <person name="Kagawa T.F."/>
            <person name="Liu W."/>
            <person name="Song Y."/>
            <person name="Salvetti E."/>
            <person name="Wrobel A."/>
            <person name="Rasinkangas P."/>
            <person name="Parkhill J."/>
            <person name="Rea M.C."/>
            <person name="O'Sullivan O."/>
            <person name="Ritari J."/>
            <person name="Douillard F.P."/>
            <person name="Paul Ross R."/>
            <person name="Yang R."/>
            <person name="Briner A.E."/>
            <person name="Felis G.E."/>
            <person name="de Vos W.M."/>
            <person name="Barrangou R."/>
            <person name="Klaenhammer T.R."/>
            <person name="Caufield P.W."/>
            <person name="Cui Y."/>
            <person name="Zhang H."/>
            <person name="O'Toole P.W."/>
        </authorList>
    </citation>
    <scope>NUCLEOTIDE SEQUENCE [LARGE SCALE GENOMIC DNA]</scope>
    <source>
        <strain evidence="2 3">DSM 24716</strain>
    </source>
</reference>
<name>A0A0R2LQS4_9LACO</name>
<dbReference type="Proteomes" id="UP000051006">
    <property type="component" value="Unassembled WGS sequence"/>
</dbReference>
<keyword evidence="3" id="KW-1185">Reference proteome</keyword>
<sequence>MEKSLSCFELIGAWLIFIFPLYQGMLELQEQIQSVKRNEIKESTLPKISMWYWLFPPLKIRLEKQRMFKLLSQRHTSNTELEAFLHFLDKATAWFYVALGGLLTAISVTYGTLEQFKIELSPPIFWLLIIVIIICTFVSDNHRINSKRKQRIIQKIQNGMDNNL</sequence>
<dbReference type="AlphaFoldDB" id="A0A0R2LQS4"/>
<dbReference type="PATRIC" id="fig|993692.3.peg.47"/>
<proteinExistence type="predicted"/>
<keyword evidence="1" id="KW-0812">Transmembrane</keyword>
<evidence type="ECO:0000256" key="1">
    <source>
        <dbReference type="SAM" id="Phobius"/>
    </source>
</evidence>
<keyword evidence="1" id="KW-0472">Membrane</keyword>
<organism evidence="2 3">
    <name type="scientific">Companilactobacillus kimchiensis</name>
    <dbReference type="NCBI Taxonomy" id="993692"/>
    <lineage>
        <taxon>Bacteria</taxon>
        <taxon>Bacillati</taxon>
        <taxon>Bacillota</taxon>
        <taxon>Bacilli</taxon>
        <taxon>Lactobacillales</taxon>
        <taxon>Lactobacillaceae</taxon>
        <taxon>Companilactobacillus</taxon>
    </lineage>
</organism>
<evidence type="ECO:0000313" key="2">
    <source>
        <dbReference type="EMBL" id="KRO00730.1"/>
    </source>
</evidence>
<protein>
    <submittedName>
        <fullName evidence="2">Uncharacterized protein</fullName>
    </submittedName>
</protein>
<feature type="transmembrane region" description="Helical" evidence="1">
    <location>
        <begin position="124"/>
        <end position="141"/>
    </location>
</feature>
<gene>
    <name evidence="2" type="ORF">IV57_GL000048</name>
</gene>
<comment type="caution">
    <text evidence="2">The sequence shown here is derived from an EMBL/GenBank/DDBJ whole genome shotgun (WGS) entry which is preliminary data.</text>
</comment>
<evidence type="ECO:0000313" key="3">
    <source>
        <dbReference type="Proteomes" id="UP000051006"/>
    </source>
</evidence>
<dbReference type="OrthoDB" id="3231851at2"/>
<feature type="transmembrane region" description="Helical" evidence="1">
    <location>
        <begin position="7"/>
        <end position="25"/>
    </location>
</feature>